<evidence type="ECO:0000256" key="4">
    <source>
        <dbReference type="ARBA" id="ARBA00011193"/>
    </source>
</evidence>
<accession>A0A323TIH5</accession>
<evidence type="ECO:0000256" key="5">
    <source>
        <dbReference type="ARBA" id="ARBA00012060"/>
    </source>
</evidence>
<feature type="binding site" evidence="7 9">
    <location>
        <position position="106"/>
    </location>
    <ligand>
        <name>substrate</name>
    </ligand>
</feature>
<dbReference type="GO" id="GO:0008652">
    <property type="term" value="P:amino acid biosynthetic process"/>
    <property type="evidence" value="ECO:0007669"/>
    <property type="project" value="UniProtKB-KW"/>
</dbReference>
<dbReference type="SUPFAM" id="SSF52304">
    <property type="entry name" value="Type II 3-dehydroquinate dehydratase"/>
    <property type="match status" value="1"/>
</dbReference>
<keyword evidence="6 7" id="KW-0456">Lyase</keyword>
<dbReference type="PIRSF" id="PIRSF001399">
    <property type="entry name" value="DHquinase_II"/>
    <property type="match status" value="1"/>
</dbReference>
<dbReference type="Gene3D" id="3.40.50.9100">
    <property type="entry name" value="Dehydroquinase, class II"/>
    <property type="match status" value="1"/>
</dbReference>
<comment type="pathway">
    <text evidence="2 7">Metabolic intermediate biosynthesis; chorismate biosynthesis; chorismate from D-erythrose 4-phosphate and phosphoenolpyruvate: step 3/7.</text>
</comment>
<evidence type="ECO:0000313" key="12">
    <source>
        <dbReference type="Proteomes" id="UP000248214"/>
    </source>
</evidence>
<dbReference type="GO" id="GO:0003855">
    <property type="term" value="F:3-dehydroquinate dehydratase activity"/>
    <property type="evidence" value="ECO:0007669"/>
    <property type="project" value="UniProtKB-UniRule"/>
</dbReference>
<dbReference type="AlphaFoldDB" id="A0A323TIH5"/>
<evidence type="ECO:0000256" key="7">
    <source>
        <dbReference type="HAMAP-Rule" id="MF_00169"/>
    </source>
</evidence>
<feature type="binding site" evidence="7 9">
    <location>
        <position position="137"/>
    </location>
    <ligand>
        <name>substrate</name>
    </ligand>
</feature>
<dbReference type="PROSITE" id="PS01029">
    <property type="entry name" value="DEHYDROQUINASE_II"/>
    <property type="match status" value="1"/>
</dbReference>
<feature type="binding site" evidence="7 9">
    <location>
        <position position="100"/>
    </location>
    <ligand>
        <name>substrate</name>
    </ligand>
</feature>
<comment type="catalytic activity">
    <reaction evidence="1 7">
        <text>3-dehydroquinate = 3-dehydroshikimate + H2O</text>
        <dbReference type="Rhea" id="RHEA:21096"/>
        <dbReference type="ChEBI" id="CHEBI:15377"/>
        <dbReference type="ChEBI" id="CHEBI:16630"/>
        <dbReference type="ChEBI" id="CHEBI:32364"/>
        <dbReference type="EC" id="4.2.1.10"/>
    </reaction>
</comment>
<dbReference type="GO" id="GO:0019631">
    <property type="term" value="P:quinate catabolic process"/>
    <property type="evidence" value="ECO:0007669"/>
    <property type="project" value="TreeGrafter"/>
</dbReference>
<dbReference type="InterPro" id="IPR036441">
    <property type="entry name" value="DHquinase_II_sf"/>
</dbReference>
<dbReference type="GO" id="GO:0009073">
    <property type="term" value="P:aromatic amino acid family biosynthetic process"/>
    <property type="evidence" value="ECO:0007669"/>
    <property type="project" value="UniProtKB-KW"/>
</dbReference>
<evidence type="ECO:0000256" key="1">
    <source>
        <dbReference type="ARBA" id="ARBA00001864"/>
    </source>
</evidence>
<keyword evidence="12" id="KW-1185">Reference proteome</keyword>
<evidence type="ECO:0000256" key="2">
    <source>
        <dbReference type="ARBA" id="ARBA00004902"/>
    </source>
</evidence>
<keyword evidence="7" id="KW-0028">Amino-acid biosynthesis</keyword>
<dbReference type="PANTHER" id="PTHR21272:SF3">
    <property type="entry name" value="CATABOLIC 3-DEHYDROQUINASE"/>
    <property type="match status" value="1"/>
</dbReference>
<name>A0A323TIH5_9BACI</name>
<evidence type="ECO:0000256" key="6">
    <source>
        <dbReference type="ARBA" id="ARBA00023239"/>
    </source>
</evidence>
<comment type="caution">
    <text evidence="11">The sequence shown here is derived from an EMBL/GenBank/DDBJ whole genome shotgun (WGS) entry which is preliminary data.</text>
</comment>
<dbReference type="Pfam" id="PF01220">
    <property type="entry name" value="DHquinase_II"/>
    <property type="match status" value="1"/>
</dbReference>
<comment type="subunit">
    <text evidence="4 7">Homododecamer.</text>
</comment>
<evidence type="ECO:0000256" key="8">
    <source>
        <dbReference type="PIRSR" id="PIRSR001399-1"/>
    </source>
</evidence>
<evidence type="ECO:0000313" key="11">
    <source>
        <dbReference type="EMBL" id="PYZ94340.1"/>
    </source>
</evidence>
<dbReference type="GO" id="GO:0009423">
    <property type="term" value="P:chorismate biosynthetic process"/>
    <property type="evidence" value="ECO:0007669"/>
    <property type="project" value="UniProtKB-UniRule"/>
</dbReference>
<feature type="site" description="Transition state stabilizer" evidence="7 10">
    <location>
        <position position="44"/>
    </location>
</feature>
<dbReference type="NCBIfam" id="NF003805">
    <property type="entry name" value="PRK05395.1-2"/>
    <property type="match status" value="1"/>
</dbReference>
<keyword evidence="7" id="KW-0057">Aromatic amino acid biosynthesis</keyword>
<dbReference type="NCBIfam" id="NF003807">
    <property type="entry name" value="PRK05395.1-4"/>
    <property type="match status" value="1"/>
</dbReference>
<dbReference type="NCBIfam" id="TIGR01088">
    <property type="entry name" value="aroQ"/>
    <property type="match status" value="1"/>
</dbReference>
<dbReference type="OrthoDB" id="9790793at2"/>
<dbReference type="NCBIfam" id="NF003806">
    <property type="entry name" value="PRK05395.1-3"/>
    <property type="match status" value="1"/>
</dbReference>
<evidence type="ECO:0000256" key="10">
    <source>
        <dbReference type="PIRSR" id="PIRSR001399-3"/>
    </source>
</evidence>
<dbReference type="CDD" id="cd00466">
    <property type="entry name" value="DHQase_II"/>
    <property type="match status" value="1"/>
</dbReference>
<sequence>MEHSLFLLKKKTKLLNVFFGKEKEEKKLNILILNGPNLNRLGQREPDVYGSNTLTDLEKGLKTFGNQHGVTIESKQSNWEGQIIDWLHEAEKKADGIVINPGAFTHYSYAIRDAVASIDIPVIEVHISNVHAREDFRKTSVIAPVCKGQISGFGFSGYEMAIDYFLRRHKS</sequence>
<feature type="binding site" evidence="7 9">
    <location>
        <begin position="127"/>
        <end position="128"/>
    </location>
    <ligand>
        <name>substrate</name>
    </ligand>
</feature>
<gene>
    <name evidence="7 11" type="primary">aroQ</name>
    <name evidence="11" type="ORF">CR194_02060</name>
</gene>
<feature type="active site" description="Proton donor" evidence="7 8">
    <location>
        <position position="126"/>
    </location>
</feature>
<dbReference type="HAMAP" id="MF_00169">
    <property type="entry name" value="AroQ"/>
    <property type="match status" value="1"/>
</dbReference>
<comment type="function">
    <text evidence="7">Catalyzes a trans-dehydration via an enolate intermediate.</text>
</comment>
<dbReference type="InterPro" id="IPR018509">
    <property type="entry name" value="DHquinase_II_CS"/>
</dbReference>
<dbReference type="EMBL" id="PDOD01000001">
    <property type="protein sequence ID" value="PYZ94340.1"/>
    <property type="molecule type" value="Genomic_DNA"/>
</dbReference>
<reference evidence="11 12" key="1">
    <citation type="submission" date="2017-10" db="EMBL/GenBank/DDBJ databases">
        <title>Bacillus sp. nov., a halophilic bacterium isolated from a Keqin Lake.</title>
        <authorList>
            <person name="Wang H."/>
        </authorList>
    </citation>
    <scope>NUCLEOTIDE SEQUENCE [LARGE SCALE GENOMIC DNA]</scope>
    <source>
        <strain evidence="11 12">KQ-12</strain>
    </source>
</reference>
<evidence type="ECO:0000256" key="9">
    <source>
        <dbReference type="PIRSR" id="PIRSR001399-2"/>
    </source>
</evidence>
<feature type="binding site" evidence="7 9">
    <location>
        <position position="113"/>
    </location>
    <ligand>
        <name>substrate</name>
    </ligand>
</feature>
<protein>
    <recommendedName>
        <fullName evidence="5 7">3-dehydroquinate dehydratase</fullName>
        <shortName evidence="7">3-dehydroquinase</shortName>
        <ecNumber evidence="5 7">4.2.1.10</ecNumber>
    </recommendedName>
    <alternativeName>
        <fullName evidence="7">Type II DHQase</fullName>
    </alternativeName>
</protein>
<dbReference type="InterPro" id="IPR001874">
    <property type="entry name" value="DHquinase_II"/>
</dbReference>
<dbReference type="Proteomes" id="UP000248214">
    <property type="component" value="Unassembled WGS sequence"/>
</dbReference>
<dbReference type="EC" id="4.2.1.10" evidence="5 7"/>
<dbReference type="PANTHER" id="PTHR21272">
    <property type="entry name" value="CATABOLIC 3-DEHYDROQUINASE"/>
    <property type="match status" value="1"/>
</dbReference>
<comment type="similarity">
    <text evidence="3 7">Belongs to the type-II 3-dehydroquinase family.</text>
</comment>
<feature type="active site" description="Proton acceptor" evidence="7 8">
    <location>
        <position position="49"/>
    </location>
</feature>
<evidence type="ECO:0000256" key="3">
    <source>
        <dbReference type="ARBA" id="ARBA00011037"/>
    </source>
</evidence>
<proteinExistence type="inferred from homology"/>
<organism evidence="11 12">
    <name type="scientific">Salipaludibacillus keqinensis</name>
    <dbReference type="NCBI Taxonomy" id="2045207"/>
    <lineage>
        <taxon>Bacteria</taxon>
        <taxon>Bacillati</taxon>
        <taxon>Bacillota</taxon>
        <taxon>Bacilli</taxon>
        <taxon>Bacillales</taxon>
        <taxon>Bacillaceae</taxon>
    </lineage>
</organism>
<dbReference type="UniPathway" id="UPA00053">
    <property type="reaction ID" value="UER00086"/>
</dbReference>